<evidence type="ECO:0000259" key="2">
    <source>
        <dbReference type="SMART" id="SM00939"/>
    </source>
</evidence>
<dbReference type="InterPro" id="IPR000383">
    <property type="entry name" value="Xaa-Pro-like_dom"/>
</dbReference>
<dbReference type="AlphaFoldDB" id="A0A511MTT4"/>
<dbReference type="InterPro" id="IPR013736">
    <property type="entry name" value="Xaa-Pro_dipept_C"/>
</dbReference>
<dbReference type="InterPro" id="IPR050585">
    <property type="entry name" value="Xaa-Pro_dipeptidyl-ppase/CocE"/>
</dbReference>
<dbReference type="PANTHER" id="PTHR43056">
    <property type="entry name" value="PEPTIDASE S9 PROLYL OLIGOPEPTIDASE"/>
    <property type="match status" value="1"/>
</dbReference>
<dbReference type="SUPFAM" id="SSF49785">
    <property type="entry name" value="Galactose-binding domain-like"/>
    <property type="match status" value="1"/>
</dbReference>
<dbReference type="GO" id="GO:0008239">
    <property type="term" value="F:dipeptidyl-peptidase activity"/>
    <property type="evidence" value="ECO:0007669"/>
    <property type="project" value="InterPro"/>
</dbReference>
<comment type="caution">
    <text evidence="3">The sequence shown here is derived from an EMBL/GenBank/DDBJ whole genome shotgun (WGS) entry which is preliminary data.</text>
</comment>
<feature type="domain" description="Xaa-Pro dipeptidyl-peptidase C-terminal" evidence="2">
    <location>
        <begin position="317"/>
        <end position="571"/>
    </location>
</feature>
<dbReference type="Proteomes" id="UP000321424">
    <property type="component" value="Unassembled WGS sequence"/>
</dbReference>
<keyword evidence="4" id="KW-1185">Reference proteome</keyword>
<keyword evidence="1" id="KW-0378">Hydrolase</keyword>
<evidence type="ECO:0000313" key="4">
    <source>
        <dbReference type="Proteomes" id="UP000321424"/>
    </source>
</evidence>
<dbReference type="Gene3D" id="3.40.50.1820">
    <property type="entry name" value="alpha/beta hydrolase"/>
    <property type="match status" value="1"/>
</dbReference>
<name>A0A511MTT4_9NOCA</name>
<dbReference type="SMART" id="SM00939">
    <property type="entry name" value="PepX_C"/>
    <property type="match status" value="1"/>
</dbReference>
<dbReference type="Gene3D" id="1.10.3020.10">
    <property type="entry name" value="alpha-amino acid ester hydrolase ( Helical cap domain)"/>
    <property type="match status" value="1"/>
</dbReference>
<organism evidence="3 4">
    <name type="scientific">Nocardia ninae NBRC 108245</name>
    <dbReference type="NCBI Taxonomy" id="1210091"/>
    <lineage>
        <taxon>Bacteria</taxon>
        <taxon>Bacillati</taxon>
        <taxon>Actinomycetota</taxon>
        <taxon>Actinomycetes</taxon>
        <taxon>Mycobacteriales</taxon>
        <taxon>Nocardiaceae</taxon>
        <taxon>Nocardia</taxon>
    </lineage>
</organism>
<dbReference type="PANTHER" id="PTHR43056:SF10">
    <property type="entry name" value="COCE_NOND FAMILY, PUTATIVE (AFU_ORTHOLOGUE AFUA_7G00600)-RELATED"/>
    <property type="match status" value="1"/>
</dbReference>
<dbReference type="InterPro" id="IPR005674">
    <property type="entry name" value="CocE/Ser_esterase"/>
</dbReference>
<protein>
    <submittedName>
        <fullName evidence="3">Putative peptidase</fullName>
    </submittedName>
</protein>
<proteinExistence type="predicted"/>
<dbReference type="Pfam" id="PF02129">
    <property type="entry name" value="Peptidase_S15"/>
    <property type="match status" value="1"/>
</dbReference>
<accession>A0A511MTT4</accession>
<evidence type="ECO:0000256" key="1">
    <source>
        <dbReference type="ARBA" id="ARBA00022801"/>
    </source>
</evidence>
<gene>
    <name evidence="3" type="ORF">NN4_85110</name>
</gene>
<dbReference type="SUPFAM" id="SSF53474">
    <property type="entry name" value="alpha/beta-Hydrolases"/>
    <property type="match status" value="1"/>
</dbReference>
<dbReference type="InterPro" id="IPR008979">
    <property type="entry name" value="Galactose-bd-like_sf"/>
</dbReference>
<dbReference type="Pfam" id="PF08530">
    <property type="entry name" value="PepX_C"/>
    <property type="match status" value="1"/>
</dbReference>
<dbReference type="EMBL" id="BJXA01000127">
    <property type="protein sequence ID" value="GEM43992.1"/>
    <property type="molecule type" value="Genomic_DNA"/>
</dbReference>
<dbReference type="Gene3D" id="2.60.120.260">
    <property type="entry name" value="Galactose-binding domain-like"/>
    <property type="match status" value="1"/>
</dbReference>
<reference evidence="3 4" key="1">
    <citation type="submission" date="2019-07" db="EMBL/GenBank/DDBJ databases">
        <title>Whole genome shotgun sequence of Nocardia ninae NBRC 108245.</title>
        <authorList>
            <person name="Hosoyama A."/>
            <person name="Uohara A."/>
            <person name="Ohji S."/>
            <person name="Ichikawa N."/>
        </authorList>
    </citation>
    <scope>NUCLEOTIDE SEQUENCE [LARGE SCALE GENOMIC DNA]</scope>
    <source>
        <strain evidence="3 4">NBRC 108245</strain>
    </source>
</reference>
<dbReference type="InterPro" id="IPR029058">
    <property type="entry name" value="AB_hydrolase_fold"/>
</dbReference>
<dbReference type="NCBIfam" id="TIGR00976">
    <property type="entry name" value="CocE_NonD"/>
    <property type="match status" value="1"/>
</dbReference>
<sequence length="591" mass="65060">MDKETDVPGAMRDGTILRADVYRPQTSDPVPVILMRTQYGKSFAQVSSSRYQTPDWFASHCYLVVIQDIRGVGKSDGTFTEFDNDLRDGYDSVEWAAQLPGTNGKVGMYGSSYIGATQWLAAVETPPHLAAIVPANTSSDYYDGWTYEGGQFRLGFVEPWAVSTIGLAAAEHRRDTAAIEQIRAAMDNATQWMNFRPYKDFPPLQPGNPAVAPWYFDWIRNSTYNDYWKKWSIRERYQNVKVPVLNMEGWYDSFLAGGIENFTGMVDKGGTPEARQNQRLVIGPWDHLGWGRPTSAVAPLLDQLGPVGNSPINELMLAWYDHFLKGVDNGVAGKPRVDYYVMGANRWKSAPSWPLPQTQWKTYYFSGDGENGSSGRTGKLVEQAPTAPAEGDRYLYDPTDPAPSVGGHSCCGVGNTPQGPFDQAAVEQRTDVLTYDTAPLGTDTEITGPITVKLWASSTAPDTDFVARLEVLAPDGSAVNLNNGIIRAAFRDSLTNPTPIVPGQPYEFTIKIWPTSYQFKAGDRIRVAISSSDYPQYAPNPNTGEPFGESTRTELATQTIYKDPQHPSSVIVPIIPAGNDGATTFPLTPNK</sequence>
<evidence type="ECO:0000313" key="3">
    <source>
        <dbReference type="EMBL" id="GEM43992.1"/>
    </source>
</evidence>